<evidence type="ECO:0000259" key="6">
    <source>
        <dbReference type="Pfam" id="PF04932"/>
    </source>
</evidence>
<keyword evidence="4 5" id="KW-0472">Membrane</keyword>
<feature type="transmembrane region" description="Helical" evidence="5">
    <location>
        <begin position="28"/>
        <end position="44"/>
    </location>
</feature>
<evidence type="ECO:0000256" key="1">
    <source>
        <dbReference type="ARBA" id="ARBA00004141"/>
    </source>
</evidence>
<dbReference type="Proteomes" id="UP000076574">
    <property type="component" value="Unassembled WGS sequence"/>
</dbReference>
<keyword evidence="8" id="KW-1185">Reference proteome</keyword>
<feature type="transmembrane region" description="Helical" evidence="5">
    <location>
        <begin position="89"/>
        <end position="107"/>
    </location>
</feature>
<dbReference type="EMBL" id="LVYV01000023">
    <property type="protein sequence ID" value="KZD22186.1"/>
    <property type="molecule type" value="Genomic_DNA"/>
</dbReference>
<evidence type="ECO:0000256" key="4">
    <source>
        <dbReference type="ARBA" id="ARBA00023136"/>
    </source>
</evidence>
<dbReference type="STRING" id="943830.A4A58_09000"/>
<proteinExistence type="predicted"/>
<protein>
    <recommendedName>
        <fullName evidence="6">O-antigen ligase-related domain-containing protein</fullName>
    </recommendedName>
</protein>
<feature type="transmembrane region" description="Helical" evidence="5">
    <location>
        <begin position="296"/>
        <end position="314"/>
    </location>
</feature>
<evidence type="ECO:0000256" key="5">
    <source>
        <dbReference type="SAM" id="Phobius"/>
    </source>
</evidence>
<dbReference type="PANTHER" id="PTHR37422:SF13">
    <property type="entry name" value="LIPOPOLYSACCHARIDE BIOSYNTHESIS PROTEIN PA4999-RELATED"/>
    <property type="match status" value="1"/>
</dbReference>
<keyword evidence="3 5" id="KW-1133">Transmembrane helix</keyword>
<keyword evidence="2 5" id="KW-0812">Transmembrane</keyword>
<evidence type="ECO:0000313" key="7">
    <source>
        <dbReference type="EMBL" id="KZD22186.1"/>
    </source>
</evidence>
<feature type="transmembrane region" description="Helical" evidence="5">
    <location>
        <begin position="56"/>
        <end position="74"/>
    </location>
</feature>
<gene>
    <name evidence="7" type="ORF">A4A58_09000</name>
</gene>
<comment type="subcellular location">
    <subcellularLocation>
        <location evidence="1">Membrane</location>
        <topology evidence="1">Multi-pass membrane protein</topology>
    </subcellularLocation>
</comment>
<dbReference type="PANTHER" id="PTHR37422">
    <property type="entry name" value="TEICHURONIC ACID BIOSYNTHESIS PROTEIN TUAE"/>
    <property type="match status" value="1"/>
</dbReference>
<evidence type="ECO:0000313" key="8">
    <source>
        <dbReference type="Proteomes" id="UP000076574"/>
    </source>
</evidence>
<comment type="caution">
    <text evidence="7">The sequence shown here is derived from an EMBL/GenBank/DDBJ whole genome shotgun (WGS) entry which is preliminary data.</text>
</comment>
<dbReference type="Pfam" id="PF04932">
    <property type="entry name" value="Wzy_C"/>
    <property type="match status" value="1"/>
</dbReference>
<dbReference type="InterPro" id="IPR051533">
    <property type="entry name" value="WaaL-like"/>
</dbReference>
<feature type="domain" description="O-antigen ligase-related" evidence="6">
    <location>
        <begin position="119"/>
        <end position="270"/>
    </location>
</feature>
<name>A0A163YI98_9BRAD</name>
<organism evidence="7 8">
    <name type="scientific">Tardiphaga robiniae</name>
    <dbReference type="NCBI Taxonomy" id="943830"/>
    <lineage>
        <taxon>Bacteria</taxon>
        <taxon>Pseudomonadati</taxon>
        <taxon>Pseudomonadota</taxon>
        <taxon>Alphaproteobacteria</taxon>
        <taxon>Hyphomicrobiales</taxon>
        <taxon>Nitrobacteraceae</taxon>
        <taxon>Tardiphaga</taxon>
    </lineage>
</organism>
<dbReference type="AlphaFoldDB" id="A0A163YI98"/>
<feature type="transmembrane region" description="Helical" evidence="5">
    <location>
        <begin position="320"/>
        <end position="339"/>
    </location>
</feature>
<feature type="transmembrane region" description="Helical" evidence="5">
    <location>
        <begin position="150"/>
        <end position="170"/>
    </location>
</feature>
<accession>A0A163YI98</accession>
<sequence length="374" mass="41875">MLLLLMFYLVSTVPALWTGELVYISKRFLQIAILISLGILICNIDTSGLRRWHYQLLLGLLAATIAFNVIWHVSHGHIIVWKQLGDPKSAFLFLPMCIAIGLVIGALPTNRFWLSIWGLLFVLILMSAERKALVPFLAVTLAVFLNVRNLGALVLAAAAGALAMAFADILTDGQISQRVGSIFVEQDRNEIWYAIEGGLPSSISDTARRLGTEVAWAMFSQNPFLGAGTDATGNFARTYFANYPPYLRAAVHNEFLRMLAENGILGTGIVLAALGRSMILSIRDAIWMRRRFGDYAYIRILFIMFIPVLTYMWYEGSGTEMFVIIVLITLMPDLLPNIVMRARTYAEQCVAVARAQHAIEPRKQHRYIMENRAT</sequence>
<reference evidence="7 8" key="1">
    <citation type="submission" date="2016-03" db="EMBL/GenBank/DDBJ databases">
        <title>Microsymbionts genomes from the relict species Vavilovia formosa (Stev.) Fed.</title>
        <authorList>
            <person name="Kopat V."/>
            <person name="Chirak E."/>
            <person name="Kimeklis A."/>
            <person name="Andronov E."/>
        </authorList>
    </citation>
    <scope>NUCLEOTIDE SEQUENCE [LARGE SCALE GENOMIC DNA]</scope>
    <source>
        <strain evidence="7 8">Vaf07</strain>
    </source>
</reference>
<evidence type="ECO:0000256" key="3">
    <source>
        <dbReference type="ARBA" id="ARBA00022989"/>
    </source>
</evidence>
<dbReference type="GO" id="GO:0016020">
    <property type="term" value="C:membrane"/>
    <property type="evidence" value="ECO:0007669"/>
    <property type="project" value="UniProtKB-SubCell"/>
</dbReference>
<evidence type="ECO:0000256" key="2">
    <source>
        <dbReference type="ARBA" id="ARBA00022692"/>
    </source>
</evidence>
<dbReference type="InterPro" id="IPR007016">
    <property type="entry name" value="O-antigen_ligase-rel_domated"/>
</dbReference>